<accession>A0A5N7DUX7</accession>
<dbReference type="EMBL" id="ML736738">
    <property type="protein sequence ID" value="KAE8409843.1"/>
    <property type="molecule type" value="Genomic_DNA"/>
</dbReference>
<sequence>MTVGTFLCHLEEDPAQLAFMRIYHQIPITGTEWANPDTRAQQAGKDPAGLDKICGEREAFKLLMRQGCNSVPRFLGYDEKIQAENELIPGGYTKYLVWEKVPGESLTEEFFWSLDRSTRDDIRAKFRVAYEEILRCRVVPQMSRISKIIYDQTTGNVRISDFRMGWPIRSKFQWSDTRYMAYGLAKRPEEDWNWRQHPENWEL</sequence>
<dbReference type="Proteomes" id="UP000325579">
    <property type="component" value="Unassembled WGS sequence"/>
</dbReference>
<reference evidence="1 2" key="1">
    <citation type="submission" date="2019-04" db="EMBL/GenBank/DDBJ databases">
        <authorList>
            <consortium name="DOE Joint Genome Institute"/>
            <person name="Mondo S."/>
            <person name="Kjaerbolling I."/>
            <person name="Vesth T."/>
            <person name="Frisvad J.C."/>
            <person name="Nybo J.L."/>
            <person name="Theobald S."/>
            <person name="Kildgaard S."/>
            <person name="Isbrandt T."/>
            <person name="Kuo A."/>
            <person name="Sato A."/>
            <person name="Lyhne E.K."/>
            <person name="Kogle M.E."/>
            <person name="Wiebenga A."/>
            <person name="Kun R.S."/>
            <person name="Lubbers R.J."/>
            <person name="Makela M.R."/>
            <person name="Barry K."/>
            <person name="Chovatia M."/>
            <person name="Clum A."/>
            <person name="Daum C."/>
            <person name="Haridas S."/>
            <person name="He G."/>
            <person name="LaButti K."/>
            <person name="Lipzen A."/>
            <person name="Riley R."/>
            <person name="Salamov A."/>
            <person name="Simmons B.A."/>
            <person name="Magnuson J.K."/>
            <person name="Henrissat B."/>
            <person name="Mortensen U.H."/>
            <person name="Larsen T.O."/>
            <person name="Devries R.P."/>
            <person name="Grigoriev I.V."/>
            <person name="Machida M."/>
            <person name="Baker S.E."/>
            <person name="Andersen M.R."/>
            <person name="Cantor M.N."/>
            <person name="Hua S.X."/>
        </authorList>
    </citation>
    <scope>NUCLEOTIDE SEQUENCE [LARGE SCALE GENOMIC DNA]</scope>
    <source>
        <strain evidence="1 2">CBS 119388</strain>
    </source>
</reference>
<keyword evidence="2" id="KW-1185">Reference proteome</keyword>
<dbReference type="RefSeq" id="XP_031947162.1">
    <property type="nucleotide sequence ID" value="XM_032080461.1"/>
</dbReference>
<gene>
    <name evidence="1" type="ORF">BDV37DRAFT_235191</name>
</gene>
<proteinExistence type="predicted"/>
<organism evidence="1 2">
    <name type="scientific">Aspergillus pseudonomiae</name>
    <dbReference type="NCBI Taxonomy" id="1506151"/>
    <lineage>
        <taxon>Eukaryota</taxon>
        <taxon>Fungi</taxon>
        <taxon>Dikarya</taxon>
        <taxon>Ascomycota</taxon>
        <taxon>Pezizomycotina</taxon>
        <taxon>Eurotiomycetes</taxon>
        <taxon>Eurotiomycetidae</taxon>
        <taxon>Eurotiales</taxon>
        <taxon>Aspergillaceae</taxon>
        <taxon>Aspergillus</taxon>
        <taxon>Aspergillus subgen. Circumdati</taxon>
    </lineage>
</organism>
<evidence type="ECO:0008006" key="3">
    <source>
        <dbReference type="Google" id="ProtNLM"/>
    </source>
</evidence>
<dbReference type="AlphaFoldDB" id="A0A5N7DUX7"/>
<evidence type="ECO:0000313" key="1">
    <source>
        <dbReference type="EMBL" id="KAE8409843.1"/>
    </source>
</evidence>
<name>A0A5N7DUX7_9EURO</name>
<dbReference type="OrthoDB" id="5401170at2759"/>
<protein>
    <recommendedName>
        <fullName evidence="3">Protein kinase domain-containing protein</fullName>
    </recommendedName>
</protein>
<evidence type="ECO:0000313" key="2">
    <source>
        <dbReference type="Proteomes" id="UP000325579"/>
    </source>
</evidence>
<dbReference type="GeneID" id="43665152"/>